<evidence type="ECO:0000313" key="4">
    <source>
        <dbReference type="Proteomes" id="UP000823632"/>
    </source>
</evidence>
<sequence length="398" mass="44984">MDYLIETVKNFAAKGIHTVCANIFEASGKRPDWLKPYTIIERDGDRNFVTGFCIDNINTKSYGIFPKKQKEVLAEINEAIRKENPDNVIILNHDYMPSSQEIVRSVKQDGINVDLVIGGHDHDYVPPDKNLNIYYPQSFSDAMYKFDIISSVSPKLQNAQEIRQSKNPMPDELFAKDIEAYEKESGLLDNIVPSTLNLTKFYSKPCALGSFTADKMRESANADAAFISTGFLMKPMMYRPNTYITNYLFKKTMTADTPVKTVNLSAQEIKDVFAHALQTHGYGYSNPRFLQCSNNIRIEGWDNLGKREFEIRRIFIDGKPLLDKNGNPVDNSTKYKCVIDSFIAEGGQGFETLKQAEKSDVIIDGKPLKINEILLNGLKDAYGKYPPGAEYPSFILID</sequence>
<dbReference type="InterPro" id="IPR008334">
    <property type="entry name" value="5'-Nucleotdase_C"/>
</dbReference>
<keyword evidence="1" id="KW-0378">Hydrolase</keyword>
<organism evidence="3 4">
    <name type="scientific">Candidatus Scatousia excrementipullorum</name>
    <dbReference type="NCBI Taxonomy" id="2840936"/>
    <lineage>
        <taxon>Bacteria</taxon>
        <taxon>Candidatus Scatousia</taxon>
    </lineage>
</organism>
<keyword evidence="1" id="KW-0547">Nucleotide-binding</keyword>
<dbReference type="GO" id="GO:0016787">
    <property type="term" value="F:hydrolase activity"/>
    <property type="evidence" value="ECO:0007669"/>
    <property type="project" value="UniProtKB-KW"/>
</dbReference>
<evidence type="ECO:0000259" key="2">
    <source>
        <dbReference type="Pfam" id="PF02872"/>
    </source>
</evidence>
<dbReference type="InterPro" id="IPR029052">
    <property type="entry name" value="Metallo-depent_PP-like"/>
</dbReference>
<comment type="similarity">
    <text evidence="1">Belongs to the 5'-nucleotidase family.</text>
</comment>
<dbReference type="PRINTS" id="PR01607">
    <property type="entry name" value="APYRASEFAMLY"/>
</dbReference>
<proteinExistence type="inferred from homology"/>
<reference evidence="3" key="1">
    <citation type="submission" date="2020-10" db="EMBL/GenBank/DDBJ databases">
        <authorList>
            <person name="Gilroy R."/>
        </authorList>
    </citation>
    <scope>NUCLEOTIDE SEQUENCE</scope>
    <source>
        <strain evidence="3">10192</strain>
    </source>
</reference>
<dbReference type="Pfam" id="PF02872">
    <property type="entry name" value="5_nucleotid_C"/>
    <property type="match status" value="1"/>
</dbReference>
<dbReference type="SUPFAM" id="SSF55816">
    <property type="entry name" value="5'-nucleotidase (syn. UDP-sugar hydrolase), C-terminal domain"/>
    <property type="match status" value="1"/>
</dbReference>
<dbReference type="GO" id="GO:0009166">
    <property type="term" value="P:nucleotide catabolic process"/>
    <property type="evidence" value="ECO:0007669"/>
    <property type="project" value="InterPro"/>
</dbReference>
<evidence type="ECO:0000313" key="3">
    <source>
        <dbReference type="EMBL" id="MBO8431097.1"/>
    </source>
</evidence>
<dbReference type="EMBL" id="JADIND010000149">
    <property type="protein sequence ID" value="MBO8431097.1"/>
    <property type="molecule type" value="Genomic_DNA"/>
</dbReference>
<reference evidence="3" key="2">
    <citation type="journal article" date="2021" name="PeerJ">
        <title>Extensive microbial diversity within the chicken gut microbiome revealed by metagenomics and culture.</title>
        <authorList>
            <person name="Gilroy R."/>
            <person name="Ravi A."/>
            <person name="Getino M."/>
            <person name="Pursley I."/>
            <person name="Horton D.L."/>
            <person name="Alikhan N.F."/>
            <person name="Baker D."/>
            <person name="Gharbi K."/>
            <person name="Hall N."/>
            <person name="Watson M."/>
            <person name="Adriaenssens E.M."/>
            <person name="Foster-Nyarko E."/>
            <person name="Jarju S."/>
            <person name="Secka A."/>
            <person name="Antonio M."/>
            <person name="Oren A."/>
            <person name="Chaudhuri R.R."/>
            <person name="La Ragione R."/>
            <person name="Hildebrand F."/>
            <person name="Pallen M.J."/>
        </authorList>
    </citation>
    <scope>NUCLEOTIDE SEQUENCE</scope>
    <source>
        <strain evidence="3">10192</strain>
    </source>
</reference>
<dbReference type="SUPFAM" id="SSF56300">
    <property type="entry name" value="Metallo-dependent phosphatases"/>
    <property type="match status" value="1"/>
</dbReference>
<protein>
    <submittedName>
        <fullName evidence="3">5'-nucleotidase C-terminal domain-containing protein</fullName>
    </submittedName>
</protein>
<dbReference type="GO" id="GO:0000166">
    <property type="term" value="F:nucleotide binding"/>
    <property type="evidence" value="ECO:0007669"/>
    <property type="project" value="UniProtKB-KW"/>
</dbReference>
<dbReference type="AlphaFoldDB" id="A0A9D9DPQ6"/>
<comment type="caution">
    <text evidence="3">The sequence shown here is derived from an EMBL/GenBank/DDBJ whole genome shotgun (WGS) entry which is preliminary data.</text>
</comment>
<dbReference type="Proteomes" id="UP000823632">
    <property type="component" value="Unassembled WGS sequence"/>
</dbReference>
<dbReference type="PANTHER" id="PTHR11575:SF24">
    <property type="entry name" value="5'-NUCLEOTIDASE"/>
    <property type="match status" value="1"/>
</dbReference>
<name>A0A9D9DPQ6_9BACT</name>
<evidence type="ECO:0000256" key="1">
    <source>
        <dbReference type="RuleBase" id="RU362119"/>
    </source>
</evidence>
<accession>A0A9D9DPQ6</accession>
<gene>
    <name evidence="3" type="ORF">IAC76_06880</name>
</gene>
<dbReference type="InterPro" id="IPR006179">
    <property type="entry name" value="5_nucleotidase/apyrase"/>
</dbReference>
<dbReference type="PANTHER" id="PTHR11575">
    <property type="entry name" value="5'-NUCLEOTIDASE-RELATED"/>
    <property type="match status" value="1"/>
</dbReference>
<dbReference type="Gene3D" id="3.60.21.10">
    <property type="match status" value="1"/>
</dbReference>
<dbReference type="InterPro" id="IPR036907">
    <property type="entry name" value="5'-Nucleotdase_C_sf"/>
</dbReference>
<feature type="domain" description="5'-Nucleotidase C-terminal" evidence="2">
    <location>
        <begin position="199"/>
        <end position="355"/>
    </location>
</feature>
<dbReference type="Gene3D" id="3.90.780.10">
    <property type="entry name" value="5'-Nucleotidase, C-terminal domain"/>
    <property type="match status" value="1"/>
</dbReference>